<accession>A0A1U7HTK5</accession>
<dbReference type="SUPFAM" id="SSF55729">
    <property type="entry name" value="Acyl-CoA N-acyltransferases (Nat)"/>
    <property type="match status" value="1"/>
</dbReference>
<dbReference type="PANTHER" id="PTHR43792:SF1">
    <property type="entry name" value="N-ACETYLTRANSFERASE DOMAIN-CONTAINING PROTEIN"/>
    <property type="match status" value="1"/>
</dbReference>
<dbReference type="Proteomes" id="UP000186868">
    <property type="component" value="Unassembled WGS sequence"/>
</dbReference>
<dbReference type="InterPro" id="IPR051531">
    <property type="entry name" value="N-acetyltransferase"/>
</dbReference>
<dbReference type="OrthoDB" id="9785602at2"/>
<feature type="domain" description="N-acetyltransferase" evidence="1">
    <location>
        <begin position="11"/>
        <end position="192"/>
    </location>
</feature>
<evidence type="ECO:0000259" key="1">
    <source>
        <dbReference type="PROSITE" id="PS51186"/>
    </source>
</evidence>
<keyword evidence="3" id="KW-1185">Reference proteome</keyword>
<dbReference type="PANTHER" id="PTHR43792">
    <property type="entry name" value="GNAT FAMILY, PUTATIVE (AFU_ORTHOLOGUE AFUA_3G00765)-RELATED-RELATED"/>
    <property type="match status" value="1"/>
</dbReference>
<sequence length="196" mass="22886">MFKIFLETERLILREFTEGDADNLFALDSNPEIIRWGNGGNTINYEIIKNQSLPKMMKYYEKYDCYGIWAAIERASNNFIGWFHFYPATENKFAVELGIVADDEIALGYRLYPDKWGKGYAIEGSQKLVSKGFKEWGVQKVASWTLADNQRSIRVMEKVGLKFEKEFLFTDTQLPNLTKTERKAVKYILNKENYLN</sequence>
<name>A0A1U7HTK5_9CYAN</name>
<keyword evidence="2" id="KW-0808">Transferase</keyword>
<proteinExistence type="predicted"/>
<organism evidence="2 3">
    <name type="scientific">Hydrococcus rivularis NIES-593</name>
    <dbReference type="NCBI Taxonomy" id="1921803"/>
    <lineage>
        <taxon>Bacteria</taxon>
        <taxon>Bacillati</taxon>
        <taxon>Cyanobacteriota</taxon>
        <taxon>Cyanophyceae</taxon>
        <taxon>Pleurocapsales</taxon>
        <taxon>Hydrococcaceae</taxon>
        <taxon>Hydrococcus</taxon>
    </lineage>
</organism>
<evidence type="ECO:0000313" key="3">
    <source>
        <dbReference type="Proteomes" id="UP000186868"/>
    </source>
</evidence>
<protein>
    <submittedName>
        <fullName evidence="2">GNAT family N-acetyltransferase</fullName>
    </submittedName>
</protein>
<comment type="caution">
    <text evidence="2">The sequence shown here is derived from an EMBL/GenBank/DDBJ whole genome shotgun (WGS) entry which is preliminary data.</text>
</comment>
<dbReference type="PROSITE" id="PS51186">
    <property type="entry name" value="GNAT"/>
    <property type="match status" value="1"/>
</dbReference>
<dbReference type="Pfam" id="PF13302">
    <property type="entry name" value="Acetyltransf_3"/>
    <property type="match status" value="1"/>
</dbReference>
<evidence type="ECO:0000313" key="2">
    <source>
        <dbReference type="EMBL" id="OKH26916.1"/>
    </source>
</evidence>
<dbReference type="GO" id="GO:0016747">
    <property type="term" value="F:acyltransferase activity, transferring groups other than amino-acyl groups"/>
    <property type="evidence" value="ECO:0007669"/>
    <property type="project" value="InterPro"/>
</dbReference>
<dbReference type="InterPro" id="IPR016181">
    <property type="entry name" value="Acyl_CoA_acyltransferase"/>
</dbReference>
<dbReference type="EMBL" id="MRCB01000001">
    <property type="protein sequence ID" value="OKH26916.1"/>
    <property type="molecule type" value="Genomic_DNA"/>
</dbReference>
<dbReference type="AlphaFoldDB" id="A0A1U7HTK5"/>
<reference evidence="2 3" key="1">
    <citation type="submission" date="2016-11" db="EMBL/GenBank/DDBJ databases">
        <title>Draft Genome Sequences of Nine Cyanobacterial Strains from Diverse Habitats.</title>
        <authorList>
            <person name="Zhu T."/>
            <person name="Hou S."/>
            <person name="Lu X."/>
            <person name="Hess W.R."/>
        </authorList>
    </citation>
    <scope>NUCLEOTIDE SEQUENCE [LARGE SCALE GENOMIC DNA]</scope>
    <source>
        <strain evidence="2 3">NIES-593</strain>
    </source>
</reference>
<dbReference type="STRING" id="1921803.NIES593_01180"/>
<dbReference type="InterPro" id="IPR000182">
    <property type="entry name" value="GNAT_dom"/>
</dbReference>
<dbReference type="Gene3D" id="3.40.630.30">
    <property type="match status" value="1"/>
</dbReference>
<gene>
    <name evidence="2" type="ORF">NIES593_01180</name>
</gene>